<evidence type="ECO:0000259" key="1">
    <source>
        <dbReference type="Pfam" id="PF02627"/>
    </source>
</evidence>
<protein>
    <submittedName>
        <fullName evidence="2">4-carboxymuconolactone decarboxylase</fullName>
    </submittedName>
</protein>
<proteinExistence type="predicted"/>
<dbReference type="InterPro" id="IPR029032">
    <property type="entry name" value="AhpD-like"/>
</dbReference>
<name>A0A7I7UKL4_MYCPV</name>
<dbReference type="SUPFAM" id="SSF69118">
    <property type="entry name" value="AhpD-like"/>
    <property type="match status" value="1"/>
</dbReference>
<reference evidence="2 3" key="1">
    <citation type="journal article" date="2019" name="Emerg. Microbes Infect.">
        <title>Comprehensive subspecies identification of 175 nontuberculous mycobacteria species based on 7547 genomic profiles.</title>
        <authorList>
            <person name="Matsumoto Y."/>
            <person name="Kinjo T."/>
            <person name="Motooka D."/>
            <person name="Nabeya D."/>
            <person name="Jung N."/>
            <person name="Uechi K."/>
            <person name="Horii T."/>
            <person name="Iida T."/>
            <person name="Fujita J."/>
            <person name="Nakamura S."/>
        </authorList>
    </citation>
    <scope>NUCLEOTIDE SEQUENCE [LARGE SCALE GENOMIC DNA]</scope>
    <source>
        <strain evidence="2 3">JCM 6370</strain>
    </source>
</reference>
<dbReference type="GO" id="GO:0051920">
    <property type="term" value="F:peroxiredoxin activity"/>
    <property type="evidence" value="ECO:0007669"/>
    <property type="project" value="InterPro"/>
</dbReference>
<dbReference type="InterPro" id="IPR003779">
    <property type="entry name" value="CMD-like"/>
</dbReference>
<feature type="domain" description="Carboxymuconolactone decarboxylase-like" evidence="1">
    <location>
        <begin position="28"/>
        <end position="100"/>
    </location>
</feature>
<dbReference type="PANTHER" id="PTHR33570:SF2">
    <property type="entry name" value="CARBOXYMUCONOLACTONE DECARBOXYLASE-LIKE DOMAIN-CONTAINING PROTEIN"/>
    <property type="match status" value="1"/>
</dbReference>
<dbReference type="PANTHER" id="PTHR33570">
    <property type="entry name" value="4-CARBOXYMUCONOLACTONE DECARBOXYLASE FAMILY PROTEIN"/>
    <property type="match status" value="1"/>
</dbReference>
<evidence type="ECO:0000313" key="2">
    <source>
        <dbReference type="EMBL" id="BBY81817.1"/>
    </source>
</evidence>
<dbReference type="Pfam" id="PF02627">
    <property type="entry name" value="CMD"/>
    <property type="match status" value="1"/>
</dbReference>
<organism evidence="2 3">
    <name type="scientific">Mycolicibacterium pulveris</name>
    <name type="common">Mycobacterium pulveris</name>
    <dbReference type="NCBI Taxonomy" id="36813"/>
    <lineage>
        <taxon>Bacteria</taxon>
        <taxon>Bacillati</taxon>
        <taxon>Actinomycetota</taxon>
        <taxon>Actinomycetes</taxon>
        <taxon>Mycobacteriales</taxon>
        <taxon>Mycobacteriaceae</taxon>
        <taxon>Mycolicibacterium</taxon>
    </lineage>
</organism>
<dbReference type="InterPro" id="IPR052512">
    <property type="entry name" value="4CMD/NDH-1_regulator"/>
</dbReference>
<dbReference type="EMBL" id="AP022599">
    <property type="protein sequence ID" value="BBY81817.1"/>
    <property type="molecule type" value="Genomic_DNA"/>
</dbReference>
<dbReference type="RefSeq" id="WP_163901438.1">
    <property type="nucleotide sequence ID" value="NZ_AP022599.1"/>
</dbReference>
<gene>
    <name evidence="2" type="primary">pcaC_2</name>
    <name evidence="2" type="ORF">MPUL_29750</name>
</gene>
<accession>A0A7I7UKL4</accession>
<dbReference type="Gene3D" id="1.20.1290.10">
    <property type="entry name" value="AhpD-like"/>
    <property type="match status" value="1"/>
</dbReference>
<dbReference type="AlphaFoldDB" id="A0A7I7UKL4"/>
<sequence>MDELRRKGLEKMNEVYGWEMPDIEGDPYFDLTVDHLFGTIWTRPGLSMRDKRIMTLTAVTAVGNSELAEIQANAALANGEMTEDELKEMAVFLTHYLGFPLGSKLDGAVSKVIKTRRKAAAKGQSEDKKANVNAAVKMHSGGTVHDEHDK</sequence>
<evidence type="ECO:0000313" key="3">
    <source>
        <dbReference type="Proteomes" id="UP000467252"/>
    </source>
</evidence>
<dbReference type="Proteomes" id="UP000467252">
    <property type="component" value="Chromosome"/>
</dbReference>
<keyword evidence="3" id="KW-1185">Reference proteome</keyword>